<evidence type="ECO:0000259" key="2">
    <source>
        <dbReference type="Pfam" id="PF11127"/>
    </source>
</evidence>
<feature type="domain" description="Inner membrane protein YgaP-like transmembrane" evidence="2">
    <location>
        <begin position="1"/>
        <end position="64"/>
    </location>
</feature>
<dbReference type="Pfam" id="PF11127">
    <property type="entry name" value="YgaP-like_TM"/>
    <property type="match status" value="1"/>
</dbReference>
<dbReference type="InterPro" id="IPR021309">
    <property type="entry name" value="YgaP-like_TM"/>
</dbReference>
<organism evidence="3 4">
    <name type="scientific">Limnochorda pilosa</name>
    <dbReference type="NCBI Taxonomy" id="1555112"/>
    <lineage>
        <taxon>Bacteria</taxon>
        <taxon>Bacillati</taxon>
        <taxon>Bacillota</taxon>
        <taxon>Limnochordia</taxon>
        <taxon>Limnochordales</taxon>
        <taxon>Limnochordaceae</taxon>
        <taxon>Limnochorda</taxon>
    </lineage>
</organism>
<dbReference type="EMBL" id="AP014924">
    <property type="protein sequence ID" value="BAS26543.1"/>
    <property type="molecule type" value="Genomic_DNA"/>
</dbReference>
<dbReference type="Proteomes" id="UP000065807">
    <property type="component" value="Chromosome"/>
</dbReference>
<gene>
    <name evidence="3" type="ORF">LIP_0686</name>
</gene>
<dbReference type="RefSeq" id="WP_068134254.1">
    <property type="nucleotide sequence ID" value="NZ_AP014924.1"/>
</dbReference>
<feature type="transmembrane region" description="Helical" evidence="1">
    <location>
        <begin position="34"/>
        <end position="58"/>
    </location>
</feature>
<dbReference type="OrthoDB" id="9804804at2"/>
<dbReference type="AlphaFoldDB" id="A0A0K2SHF1"/>
<protein>
    <recommendedName>
        <fullName evidence="2">Inner membrane protein YgaP-like transmembrane domain-containing protein</fullName>
    </recommendedName>
</protein>
<evidence type="ECO:0000313" key="4">
    <source>
        <dbReference type="Proteomes" id="UP000065807"/>
    </source>
</evidence>
<keyword evidence="1" id="KW-0812">Transmembrane</keyword>
<dbReference type="KEGG" id="lpil:LIP_0686"/>
<name>A0A0K2SHF1_LIMPI</name>
<keyword evidence="4" id="KW-1185">Reference proteome</keyword>
<sequence>MRTNVGKLDRILRALAGVALLLAGLLALQGTGQVVAVIAGLVLLFTGGSGYCPIYGVCGTGTMKPQVRENPRS</sequence>
<feature type="transmembrane region" description="Helical" evidence="1">
    <location>
        <begin position="12"/>
        <end position="28"/>
    </location>
</feature>
<keyword evidence="1" id="KW-0472">Membrane</keyword>
<proteinExistence type="predicted"/>
<accession>A0A0K2SHF1</accession>
<evidence type="ECO:0000313" key="3">
    <source>
        <dbReference type="EMBL" id="BAS26543.1"/>
    </source>
</evidence>
<keyword evidence="1" id="KW-1133">Transmembrane helix</keyword>
<evidence type="ECO:0000256" key="1">
    <source>
        <dbReference type="SAM" id="Phobius"/>
    </source>
</evidence>
<reference evidence="4" key="2">
    <citation type="journal article" date="2016" name="Int. J. Syst. Evol. Microbiol.">
        <title>Complete genome sequence and cell structure of Limnochorda pilosa, a Gram-negative spore-former within the phylum Firmicutes.</title>
        <authorList>
            <person name="Watanabe M."/>
            <person name="Kojima H."/>
            <person name="Fukui M."/>
        </authorList>
    </citation>
    <scope>NUCLEOTIDE SEQUENCE [LARGE SCALE GENOMIC DNA]</scope>
    <source>
        <strain evidence="4">HC45</strain>
    </source>
</reference>
<reference evidence="4" key="1">
    <citation type="submission" date="2015-07" db="EMBL/GenBank/DDBJ databases">
        <title>Complete genome sequence and phylogenetic analysis of Limnochorda pilosa.</title>
        <authorList>
            <person name="Watanabe M."/>
            <person name="Kojima H."/>
            <person name="Fukui M."/>
        </authorList>
    </citation>
    <scope>NUCLEOTIDE SEQUENCE [LARGE SCALE GENOMIC DNA]</scope>
    <source>
        <strain evidence="4">HC45</strain>
    </source>
</reference>